<keyword evidence="3" id="KW-0676">Redox-active center</keyword>
<proteinExistence type="inferred from homology"/>
<evidence type="ECO:0000313" key="6">
    <source>
        <dbReference type="Proteomes" id="UP001176517"/>
    </source>
</evidence>
<feature type="domain" description="Thioredoxin" evidence="4">
    <location>
        <begin position="1"/>
        <end position="110"/>
    </location>
</feature>
<comment type="caution">
    <text evidence="5">The sequence shown here is derived from an EMBL/GenBank/DDBJ whole genome shotgun (WGS) entry which is preliminary data.</text>
</comment>
<dbReference type="CDD" id="cd02947">
    <property type="entry name" value="TRX_family"/>
    <property type="match status" value="1"/>
</dbReference>
<gene>
    <name evidence="5" type="ORF">OC846_001854</name>
</gene>
<protein>
    <recommendedName>
        <fullName evidence="2">Thioredoxin</fullName>
    </recommendedName>
</protein>
<evidence type="ECO:0000313" key="5">
    <source>
        <dbReference type="EMBL" id="KAK0554997.1"/>
    </source>
</evidence>
<organism evidence="5 6">
    <name type="scientific">Tilletia horrida</name>
    <dbReference type="NCBI Taxonomy" id="155126"/>
    <lineage>
        <taxon>Eukaryota</taxon>
        <taxon>Fungi</taxon>
        <taxon>Dikarya</taxon>
        <taxon>Basidiomycota</taxon>
        <taxon>Ustilaginomycotina</taxon>
        <taxon>Exobasidiomycetes</taxon>
        <taxon>Tilletiales</taxon>
        <taxon>Tilletiaceae</taxon>
        <taxon>Tilletia</taxon>
    </lineage>
</organism>
<dbReference type="GO" id="GO:0015035">
    <property type="term" value="F:protein-disulfide reductase activity"/>
    <property type="evidence" value="ECO:0007669"/>
    <property type="project" value="InterPro"/>
</dbReference>
<dbReference type="InterPro" id="IPR005746">
    <property type="entry name" value="Thioredoxin"/>
</dbReference>
<dbReference type="Pfam" id="PF00085">
    <property type="entry name" value="Thioredoxin"/>
    <property type="match status" value="1"/>
</dbReference>
<sequence>MPVTEITSLRQFQRVNAGPNKIIIYSKASWCRPCETIGPIFEKLAAQHEGKIDFYVFDVDEVADLPEELGIRSMPTFIYLKDGLPRGQVVGANASKLEEFFTKALEDESS</sequence>
<dbReference type="EMBL" id="JAPDMZ010000031">
    <property type="protein sequence ID" value="KAK0554997.1"/>
    <property type="molecule type" value="Genomic_DNA"/>
</dbReference>
<dbReference type="PROSITE" id="PS51352">
    <property type="entry name" value="THIOREDOXIN_2"/>
    <property type="match status" value="1"/>
</dbReference>
<evidence type="ECO:0000259" key="4">
    <source>
        <dbReference type="PROSITE" id="PS51352"/>
    </source>
</evidence>
<dbReference type="Gene3D" id="3.40.30.10">
    <property type="entry name" value="Glutaredoxin"/>
    <property type="match status" value="1"/>
</dbReference>
<name>A0AAN6GUL5_9BASI</name>
<keyword evidence="1 3" id="KW-1015">Disulfide bond</keyword>
<evidence type="ECO:0000256" key="2">
    <source>
        <dbReference type="PIRNR" id="PIRNR000077"/>
    </source>
</evidence>
<dbReference type="InterPro" id="IPR036249">
    <property type="entry name" value="Thioredoxin-like_sf"/>
</dbReference>
<comment type="similarity">
    <text evidence="2">Belongs to the thioredoxin family.</text>
</comment>
<dbReference type="AlphaFoldDB" id="A0AAN6GUL5"/>
<dbReference type="SUPFAM" id="SSF52833">
    <property type="entry name" value="Thioredoxin-like"/>
    <property type="match status" value="1"/>
</dbReference>
<feature type="disulfide bond" description="Redox-active" evidence="3">
    <location>
        <begin position="31"/>
        <end position="34"/>
    </location>
</feature>
<dbReference type="InterPro" id="IPR013766">
    <property type="entry name" value="Thioredoxin_domain"/>
</dbReference>
<accession>A0AAN6GUL5</accession>
<dbReference type="PIRSF" id="PIRSF000077">
    <property type="entry name" value="Thioredoxin"/>
    <property type="match status" value="1"/>
</dbReference>
<keyword evidence="6" id="KW-1185">Reference proteome</keyword>
<dbReference type="Proteomes" id="UP001176517">
    <property type="component" value="Unassembled WGS sequence"/>
</dbReference>
<evidence type="ECO:0000256" key="3">
    <source>
        <dbReference type="PIRSR" id="PIRSR000077-4"/>
    </source>
</evidence>
<dbReference type="PANTHER" id="PTHR46115">
    <property type="entry name" value="THIOREDOXIN-LIKE PROTEIN 1"/>
    <property type="match status" value="1"/>
</dbReference>
<reference evidence="5" key="1">
    <citation type="journal article" date="2023" name="PhytoFront">
        <title>Draft Genome Resources of Seven Strains of Tilletia horrida, Causal Agent of Kernel Smut of Rice.</title>
        <authorList>
            <person name="Khanal S."/>
            <person name="Antony Babu S."/>
            <person name="Zhou X.G."/>
        </authorList>
    </citation>
    <scope>NUCLEOTIDE SEQUENCE</scope>
    <source>
        <strain evidence="5">TX6</strain>
    </source>
</reference>
<evidence type="ECO:0000256" key="1">
    <source>
        <dbReference type="ARBA" id="ARBA00023157"/>
    </source>
</evidence>